<feature type="compositionally biased region" description="Low complexity" evidence="1">
    <location>
        <begin position="78"/>
        <end position="89"/>
    </location>
</feature>
<reference evidence="2 3" key="1">
    <citation type="submission" date="2023-01" db="EMBL/GenBank/DDBJ databases">
        <title>Analysis of 21 Apiospora genomes using comparative genomics revels a genus with tremendous synthesis potential of carbohydrate active enzymes and secondary metabolites.</title>
        <authorList>
            <person name="Sorensen T."/>
        </authorList>
    </citation>
    <scope>NUCLEOTIDE SEQUENCE [LARGE SCALE GENOMIC DNA]</scope>
    <source>
        <strain evidence="2 3">CBS 83171</strain>
    </source>
</reference>
<evidence type="ECO:0000313" key="2">
    <source>
        <dbReference type="EMBL" id="KAK8081794.1"/>
    </source>
</evidence>
<evidence type="ECO:0000313" key="3">
    <source>
        <dbReference type="Proteomes" id="UP001446871"/>
    </source>
</evidence>
<protein>
    <submittedName>
        <fullName evidence="2">Uncharacterized protein</fullName>
    </submittedName>
</protein>
<feature type="region of interest" description="Disordered" evidence="1">
    <location>
        <begin position="46"/>
        <end position="118"/>
    </location>
</feature>
<proteinExistence type="predicted"/>
<gene>
    <name evidence="2" type="ORF">PG996_000575</name>
</gene>
<evidence type="ECO:0000256" key="1">
    <source>
        <dbReference type="SAM" id="MobiDB-lite"/>
    </source>
</evidence>
<sequence length="255" mass="28245">MEQINVLPGRTQPEWSAGVTHYTHSTTQDPAVMYYPRSANDAMETTTMDLDPSEGTETAPHSQAPQSVHLGADHRQQQRQTLPPLRAQPAPQFPLSRMATPATNDQDLDDDEDDTSMYLGGDEEERALFDEGIEPTVNVAIPNAGSHVVLPPLRPSPGPAAGPVAVQYPQQQTQTQPPQITYFNSGSTASASRRVDDWLDENGEDASTAAMYPPPIYPTYPAFFRPVVDHDYHISKRDCRSHNWYNMNVICTITQ</sequence>
<name>A0ABR1WE57_9PEZI</name>
<dbReference type="EMBL" id="JAQQWM010000001">
    <property type="protein sequence ID" value="KAK8081794.1"/>
    <property type="molecule type" value="Genomic_DNA"/>
</dbReference>
<feature type="compositionally biased region" description="Acidic residues" evidence="1">
    <location>
        <begin position="106"/>
        <end position="118"/>
    </location>
</feature>
<dbReference type="Proteomes" id="UP001446871">
    <property type="component" value="Unassembled WGS sequence"/>
</dbReference>
<comment type="caution">
    <text evidence="2">The sequence shown here is derived from an EMBL/GenBank/DDBJ whole genome shotgun (WGS) entry which is preliminary data.</text>
</comment>
<organism evidence="2 3">
    <name type="scientific">Apiospora saccharicola</name>
    <dbReference type="NCBI Taxonomy" id="335842"/>
    <lineage>
        <taxon>Eukaryota</taxon>
        <taxon>Fungi</taxon>
        <taxon>Dikarya</taxon>
        <taxon>Ascomycota</taxon>
        <taxon>Pezizomycotina</taxon>
        <taxon>Sordariomycetes</taxon>
        <taxon>Xylariomycetidae</taxon>
        <taxon>Amphisphaeriales</taxon>
        <taxon>Apiosporaceae</taxon>
        <taxon>Apiospora</taxon>
    </lineage>
</organism>
<feature type="compositionally biased region" description="Polar residues" evidence="1">
    <location>
        <begin position="55"/>
        <end position="66"/>
    </location>
</feature>
<accession>A0ABR1WE57</accession>
<keyword evidence="3" id="KW-1185">Reference proteome</keyword>